<feature type="domain" description="HTH deoR-type" evidence="4">
    <location>
        <begin position="2"/>
        <end position="57"/>
    </location>
</feature>
<dbReference type="EMBL" id="ADLN01000111">
    <property type="protein sequence ID" value="EHI58030.1"/>
    <property type="molecule type" value="Genomic_DNA"/>
</dbReference>
<evidence type="ECO:0000256" key="1">
    <source>
        <dbReference type="ARBA" id="ARBA00023015"/>
    </source>
</evidence>
<evidence type="ECO:0000256" key="3">
    <source>
        <dbReference type="SAM" id="Coils"/>
    </source>
</evidence>
<dbReference type="SMART" id="SM00420">
    <property type="entry name" value="HTH_DEOR"/>
    <property type="match status" value="1"/>
</dbReference>
<evidence type="ECO:0000313" key="5">
    <source>
        <dbReference type="EMBL" id="EHI58030.1"/>
    </source>
</evidence>
<dbReference type="InterPro" id="IPR001034">
    <property type="entry name" value="DeoR_HTH"/>
</dbReference>
<dbReference type="GO" id="GO:0003700">
    <property type="term" value="F:DNA-binding transcription factor activity"/>
    <property type="evidence" value="ECO:0007669"/>
    <property type="project" value="InterPro"/>
</dbReference>
<sequence>MKRQRQNQLLEYIDEHEVVTVAELMERFQISKATLNRDLTELEAEKKIHKIHGGAASQRAIFTYEPIQHEKENLEQEYKAAIARAAMTYVYQSASFFMDAGTTVLALAKEMVKDTQLGARIAITNDMKTGMILAEKPEIDLILLGGRKRNGLYSLGGGMTERMLEGINADIFFMGTDAVDVELGVSNVNFDEVGVKQKMIKSARKVVLLADYTKFNQYRVARVCQLDEVDVLITDSRIPQDELEEIKKVVETVIIAR</sequence>
<dbReference type="SUPFAM" id="SSF100950">
    <property type="entry name" value="NagB/RpiA/CoA transferase-like"/>
    <property type="match status" value="1"/>
</dbReference>
<dbReference type="InterPro" id="IPR036388">
    <property type="entry name" value="WH-like_DNA-bd_sf"/>
</dbReference>
<dbReference type="Pfam" id="PF00455">
    <property type="entry name" value="DeoRC"/>
    <property type="match status" value="1"/>
</dbReference>
<gene>
    <name evidence="5" type="ORF">HMPREF9473_04029</name>
</gene>
<evidence type="ECO:0000313" key="6">
    <source>
        <dbReference type="Proteomes" id="UP000005384"/>
    </source>
</evidence>
<dbReference type="InterPro" id="IPR014036">
    <property type="entry name" value="DeoR-like_C"/>
</dbReference>
<protein>
    <recommendedName>
        <fullName evidence="4">HTH deoR-type domain-containing protein</fullName>
    </recommendedName>
</protein>
<dbReference type="PANTHER" id="PTHR30363">
    <property type="entry name" value="HTH-TYPE TRANSCRIPTIONAL REGULATOR SRLR-RELATED"/>
    <property type="match status" value="1"/>
</dbReference>
<keyword evidence="6" id="KW-1185">Reference proteome</keyword>
<dbReference type="Gene3D" id="1.10.10.10">
    <property type="entry name" value="Winged helix-like DNA-binding domain superfamily/Winged helix DNA-binding domain"/>
    <property type="match status" value="1"/>
</dbReference>
<feature type="coiled-coil region" evidence="3">
    <location>
        <begin position="25"/>
        <end position="84"/>
    </location>
</feature>
<name>G5IKK1_9FIRM</name>
<reference evidence="5 6" key="1">
    <citation type="submission" date="2011-08" db="EMBL/GenBank/DDBJ databases">
        <title>The Genome Sequence of Clostridium hathewayi WAL-18680.</title>
        <authorList>
            <consortium name="The Broad Institute Genome Sequencing Platform"/>
            <person name="Earl A."/>
            <person name="Ward D."/>
            <person name="Feldgarden M."/>
            <person name="Gevers D."/>
            <person name="Finegold S.M."/>
            <person name="Summanen P.H."/>
            <person name="Molitoris D.R."/>
            <person name="Song M."/>
            <person name="Daigneault M."/>
            <person name="Allen-Vercoe E."/>
            <person name="Young S.K."/>
            <person name="Zeng Q."/>
            <person name="Gargeya S."/>
            <person name="Fitzgerald M."/>
            <person name="Haas B."/>
            <person name="Abouelleil A."/>
            <person name="Alvarado L."/>
            <person name="Arachchi H.M."/>
            <person name="Berlin A."/>
            <person name="Brown A."/>
            <person name="Chapman S.B."/>
            <person name="Chen Z."/>
            <person name="Dunbar C."/>
            <person name="Freedman E."/>
            <person name="Gearin G."/>
            <person name="Gellesch M."/>
            <person name="Goldberg J."/>
            <person name="Griggs A."/>
            <person name="Gujja S."/>
            <person name="Heiman D."/>
            <person name="Howarth C."/>
            <person name="Larson L."/>
            <person name="Lui A."/>
            <person name="MacDonald P.J.P."/>
            <person name="Montmayeur A."/>
            <person name="Murphy C."/>
            <person name="Neiman D."/>
            <person name="Pearson M."/>
            <person name="Priest M."/>
            <person name="Roberts A."/>
            <person name="Saif S."/>
            <person name="Shea T."/>
            <person name="Shenoy N."/>
            <person name="Sisk P."/>
            <person name="Stolte C."/>
            <person name="Sykes S."/>
            <person name="Wortman J."/>
            <person name="Nusbaum C."/>
            <person name="Birren B."/>
        </authorList>
    </citation>
    <scope>NUCLEOTIDE SEQUENCE [LARGE SCALE GENOMIC DNA]</scope>
    <source>
        <strain evidence="5 6">WAL-18680</strain>
    </source>
</reference>
<dbReference type="PROSITE" id="PS51000">
    <property type="entry name" value="HTH_DEOR_2"/>
    <property type="match status" value="1"/>
</dbReference>
<comment type="caution">
    <text evidence="5">The sequence shown here is derived from an EMBL/GenBank/DDBJ whole genome shotgun (WGS) entry which is preliminary data.</text>
</comment>
<dbReference type="Proteomes" id="UP000005384">
    <property type="component" value="Unassembled WGS sequence"/>
</dbReference>
<dbReference type="HOGENOM" id="CLU_060699_1_4_9"/>
<keyword evidence="3" id="KW-0175">Coiled coil</keyword>
<dbReference type="PATRIC" id="fig|742737.3.peg.4015"/>
<keyword evidence="1" id="KW-0805">Transcription regulation</keyword>
<evidence type="ECO:0000256" key="2">
    <source>
        <dbReference type="ARBA" id="ARBA00023163"/>
    </source>
</evidence>
<keyword evidence="2" id="KW-0804">Transcription</keyword>
<dbReference type="AlphaFoldDB" id="G5IKK1"/>
<dbReference type="InterPro" id="IPR037171">
    <property type="entry name" value="NagB/RpiA_transferase-like"/>
</dbReference>
<dbReference type="PANTHER" id="PTHR30363:SF46">
    <property type="entry name" value="LYSR FAMILY TRANSCRIPTIONAL REGULATOR"/>
    <property type="match status" value="1"/>
</dbReference>
<dbReference type="RefSeq" id="WP_006782020.1">
    <property type="nucleotide sequence ID" value="NZ_CP040506.1"/>
</dbReference>
<proteinExistence type="predicted"/>
<dbReference type="PRINTS" id="PR00037">
    <property type="entry name" value="HTHLACR"/>
</dbReference>
<dbReference type="InterPro" id="IPR036390">
    <property type="entry name" value="WH_DNA-bd_sf"/>
</dbReference>
<dbReference type="InterPro" id="IPR050313">
    <property type="entry name" value="Carb_Metab_HTH_regulators"/>
</dbReference>
<dbReference type="SMART" id="SM01134">
    <property type="entry name" value="DeoRC"/>
    <property type="match status" value="1"/>
</dbReference>
<evidence type="ECO:0000259" key="4">
    <source>
        <dbReference type="PROSITE" id="PS51000"/>
    </source>
</evidence>
<dbReference type="SUPFAM" id="SSF46785">
    <property type="entry name" value="Winged helix' DNA-binding domain"/>
    <property type="match status" value="1"/>
</dbReference>
<accession>G5IKK1</accession>
<dbReference type="Pfam" id="PF08220">
    <property type="entry name" value="HTH_DeoR"/>
    <property type="match status" value="1"/>
</dbReference>
<dbReference type="OrthoDB" id="9797223at2"/>
<organism evidence="5 6">
    <name type="scientific">Hungatella hathewayi WAL-18680</name>
    <dbReference type="NCBI Taxonomy" id="742737"/>
    <lineage>
        <taxon>Bacteria</taxon>
        <taxon>Bacillati</taxon>
        <taxon>Bacillota</taxon>
        <taxon>Clostridia</taxon>
        <taxon>Lachnospirales</taxon>
        <taxon>Lachnospiraceae</taxon>
        <taxon>Hungatella</taxon>
    </lineage>
</organism>
<dbReference type="Gene3D" id="3.40.50.1360">
    <property type="match status" value="1"/>
</dbReference>